<dbReference type="VEuPathDB" id="VectorBase:AFUN011979"/>
<dbReference type="AlphaFoldDB" id="A0A182S096"/>
<dbReference type="PANTHER" id="PTHR38681">
    <property type="entry name" value="RETROVIRUS-RELATED POL POLYPROTEIN FROM TRANSPOSON 412-LIKE PROTEIN-RELATED"/>
    <property type="match status" value="1"/>
</dbReference>
<evidence type="ECO:0000313" key="2">
    <source>
        <dbReference type="EnsemblMetazoa" id="AFUN011979-PA"/>
    </source>
</evidence>
<feature type="region of interest" description="Disordered" evidence="1">
    <location>
        <begin position="82"/>
        <end position="145"/>
    </location>
</feature>
<dbReference type="VEuPathDB" id="VectorBase:AFUN2_014020"/>
<feature type="compositionally biased region" description="Low complexity" evidence="1">
    <location>
        <begin position="96"/>
        <end position="107"/>
    </location>
</feature>
<evidence type="ECO:0000256" key="1">
    <source>
        <dbReference type="SAM" id="MobiDB-lite"/>
    </source>
</evidence>
<dbReference type="STRING" id="62324.A0A182S096"/>
<dbReference type="PANTHER" id="PTHR38681:SF1">
    <property type="entry name" value="RETROVIRUS-RELATED POL POLYPROTEIN FROM TRANSPOSON 412-LIKE PROTEIN"/>
    <property type="match status" value="1"/>
</dbReference>
<proteinExistence type="predicted"/>
<name>A0A182S096_ANOFN</name>
<protein>
    <submittedName>
        <fullName evidence="2">Uncharacterized protein</fullName>
    </submittedName>
</protein>
<reference evidence="2" key="1">
    <citation type="submission" date="2020-05" db="UniProtKB">
        <authorList>
            <consortium name="EnsemblMetazoa"/>
        </authorList>
    </citation>
    <scope>IDENTIFICATION</scope>
    <source>
        <strain evidence="2">FUMOZ</strain>
    </source>
</reference>
<feature type="compositionally biased region" description="Pro residues" evidence="1">
    <location>
        <begin position="86"/>
        <end position="95"/>
    </location>
</feature>
<sequence>MANMRPTQTDWHDKRATFVYSDQRTCTHVFFRNDTVRLELTPPYQGPYEGLRRSEKWFEVLVNGKPTNVSIDRLKPCYSLREPVSTAPPMPPSLASPPSAYMSPPTSNTASQSTSHGTTHPVATKDYSTGVTRSQRRVTIPLRYR</sequence>
<organism evidence="2">
    <name type="scientific">Anopheles funestus</name>
    <name type="common">African malaria mosquito</name>
    <dbReference type="NCBI Taxonomy" id="62324"/>
    <lineage>
        <taxon>Eukaryota</taxon>
        <taxon>Metazoa</taxon>
        <taxon>Ecdysozoa</taxon>
        <taxon>Arthropoda</taxon>
        <taxon>Hexapoda</taxon>
        <taxon>Insecta</taxon>
        <taxon>Pterygota</taxon>
        <taxon>Neoptera</taxon>
        <taxon>Endopterygota</taxon>
        <taxon>Diptera</taxon>
        <taxon>Nematocera</taxon>
        <taxon>Culicoidea</taxon>
        <taxon>Culicidae</taxon>
        <taxon>Anophelinae</taxon>
        <taxon>Anopheles</taxon>
    </lineage>
</organism>
<feature type="compositionally biased region" description="Polar residues" evidence="1">
    <location>
        <begin position="108"/>
        <end position="118"/>
    </location>
</feature>
<accession>A0A182S096</accession>
<dbReference type="EnsemblMetazoa" id="AFUN011979-RA">
    <property type="protein sequence ID" value="AFUN011979-PA"/>
    <property type="gene ID" value="AFUN011979"/>
</dbReference>